<protein>
    <submittedName>
        <fullName evidence="2">Uncharacterized protein</fullName>
    </submittedName>
</protein>
<sequence length="242" mass="28006">MAANVTATEDQNSSSQKEEPKLVTPKLVTIATQEWAPYHSQERDAQGVAHQGGFGLTALDCVMTKIDQAYRVIFLPWGRAQNSVKQGKYDGFFSASRNEWRDQFAVQSNTFIQQEWNFYYHNEYRIPTSVASLKSNTLFGARIHSNSAHWLAKNKFKKVKIFPTINELVKLLDARRIDGVMENALLFEEQVRQSHLSMDAFVKRPNMRIDLGVYFGKTFLEKHPGFLARFNRHTEECRFDYQ</sequence>
<dbReference type="Proteomes" id="UP000001558">
    <property type="component" value="Chromosome"/>
</dbReference>
<evidence type="ECO:0000256" key="1">
    <source>
        <dbReference type="SAM" id="MobiDB-lite"/>
    </source>
</evidence>
<name>A3QEA2_SHELP</name>
<dbReference type="eggNOG" id="COG0834">
    <property type="taxonomic scope" value="Bacteria"/>
</dbReference>
<dbReference type="HOGENOM" id="CLU_099468_0_0_6"/>
<dbReference type="STRING" id="323850.Shew_1934"/>
<evidence type="ECO:0000313" key="3">
    <source>
        <dbReference type="Proteomes" id="UP000001558"/>
    </source>
</evidence>
<accession>A3QEA2</accession>
<dbReference type="SUPFAM" id="SSF53850">
    <property type="entry name" value="Periplasmic binding protein-like II"/>
    <property type="match status" value="1"/>
</dbReference>
<gene>
    <name evidence="2" type="ordered locus">Shew_1934</name>
</gene>
<feature type="compositionally biased region" description="Polar residues" evidence="1">
    <location>
        <begin position="1"/>
        <end position="15"/>
    </location>
</feature>
<evidence type="ECO:0000313" key="2">
    <source>
        <dbReference type="EMBL" id="ABO23800.1"/>
    </source>
</evidence>
<dbReference type="AlphaFoldDB" id="A3QEA2"/>
<reference evidence="2 3" key="1">
    <citation type="submission" date="2007-03" db="EMBL/GenBank/DDBJ databases">
        <title>Complete sequence of Shewanella loihica PV-4.</title>
        <authorList>
            <consortium name="US DOE Joint Genome Institute"/>
            <person name="Copeland A."/>
            <person name="Lucas S."/>
            <person name="Lapidus A."/>
            <person name="Barry K."/>
            <person name="Detter J.C."/>
            <person name="Glavina del Rio T."/>
            <person name="Hammon N."/>
            <person name="Israni S."/>
            <person name="Dalin E."/>
            <person name="Tice H."/>
            <person name="Pitluck S."/>
            <person name="Chain P."/>
            <person name="Malfatti S."/>
            <person name="Shin M."/>
            <person name="Vergez L."/>
            <person name="Schmutz J."/>
            <person name="Larimer F."/>
            <person name="Land M."/>
            <person name="Hauser L."/>
            <person name="Kyrpides N."/>
            <person name="Mikhailova N."/>
            <person name="Romine M.F."/>
            <person name="Serres G."/>
            <person name="Fredrickson J."/>
            <person name="Tiedje J."/>
            <person name="Richardson P."/>
        </authorList>
    </citation>
    <scope>NUCLEOTIDE SEQUENCE [LARGE SCALE GENOMIC DNA]</scope>
    <source>
        <strain evidence="3">ATCC BAA-1088 / PV-4</strain>
    </source>
</reference>
<dbReference type="KEGG" id="slo:Shew_1934"/>
<proteinExistence type="predicted"/>
<dbReference type="Gene3D" id="3.40.190.10">
    <property type="entry name" value="Periplasmic binding protein-like II"/>
    <property type="match status" value="2"/>
</dbReference>
<organism evidence="2 3">
    <name type="scientific">Shewanella loihica (strain ATCC BAA-1088 / PV-4)</name>
    <dbReference type="NCBI Taxonomy" id="323850"/>
    <lineage>
        <taxon>Bacteria</taxon>
        <taxon>Pseudomonadati</taxon>
        <taxon>Pseudomonadota</taxon>
        <taxon>Gammaproteobacteria</taxon>
        <taxon>Alteromonadales</taxon>
        <taxon>Shewanellaceae</taxon>
        <taxon>Shewanella</taxon>
    </lineage>
</organism>
<dbReference type="EMBL" id="CP000606">
    <property type="protein sequence ID" value="ABO23800.1"/>
    <property type="molecule type" value="Genomic_DNA"/>
</dbReference>
<feature type="region of interest" description="Disordered" evidence="1">
    <location>
        <begin position="1"/>
        <end position="22"/>
    </location>
</feature>
<keyword evidence="3" id="KW-1185">Reference proteome</keyword>